<dbReference type="NCBIfam" id="NF007356">
    <property type="entry name" value="PRK09852.1"/>
    <property type="match status" value="1"/>
</dbReference>
<evidence type="ECO:0000256" key="1">
    <source>
        <dbReference type="ARBA" id="ARBA00010838"/>
    </source>
</evidence>
<keyword evidence="3 6" id="KW-0326">Glycosidase</keyword>
<dbReference type="Pfam" id="PF00232">
    <property type="entry name" value="Glyco_hydro_1"/>
    <property type="match status" value="1"/>
</dbReference>
<dbReference type="SUPFAM" id="SSF51445">
    <property type="entry name" value="(Trans)glycosidases"/>
    <property type="match status" value="1"/>
</dbReference>
<dbReference type="InterPro" id="IPR018120">
    <property type="entry name" value="Glyco_hydro_1_AS"/>
</dbReference>
<dbReference type="PRINTS" id="PR00131">
    <property type="entry name" value="GLHYDRLASE1"/>
</dbReference>
<dbReference type="PROSITE" id="PS00572">
    <property type="entry name" value="GLYCOSYL_HYDROL_F1_1"/>
    <property type="match status" value="1"/>
</dbReference>
<feature type="active site" description="Nucleophile" evidence="4">
    <location>
        <position position="384"/>
    </location>
</feature>
<dbReference type="PANTHER" id="PTHR10353:SF122">
    <property type="entry name" value="6-PHOSPHO-BETA-GLUCOSIDASE ASCB-RELATED"/>
    <property type="match status" value="1"/>
</dbReference>
<dbReference type="Gene3D" id="3.20.20.80">
    <property type="entry name" value="Glycosidases"/>
    <property type="match status" value="1"/>
</dbReference>
<dbReference type="PROSITE" id="PS00653">
    <property type="entry name" value="GLYCOSYL_HYDROL_F1_2"/>
    <property type="match status" value="1"/>
</dbReference>
<evidence type="ECO:0000256" key="2">
    <source>
        <dbReference type="ARBA" id="ARBA00022801"/>
    </source>
</evidence>
<evidence type="ECO:0000256" key="5">
    <source>
        <dbReference type="RuleBase" id="RU003690"/>
    </source>
</evidence>
<evidence type="ECO:0000256" key="4">
    <source>
        <dbReference type="PROSITE-ProRule" id="PRU10055"/>
    </source>
</evidence>
<dbReference type="GO" id="GO:0016052">
    <property type="term" value="P:carbohydrate catabolic process"/>
    <property type="evidence" value="ECO:0007669"/>
    <property type="project" value="TreeGrafter"/>
</dbReference>
<dbReference type="InterPro" id="IPR017853">
    <property type="entry name" value="GH"/>
</dbReference>
<evidence type="ECO:0000313" key="8">
    <source>
        <dbReference type="Proteomes" id="UP000295416"/>
    </source>
</evidence>
<accession>A0A4R2NJT8</accession>
<dbReference type="PANTHER" id="PTHR10353">
    <property type="entry name" value="GLYCOSYL HYDROLASE"/>
    <property type="match status" value="1"/>
</dbReference>
<evidence type="ECO:0000313" key="7">
    <source>
        <dbReference type="EMBL" id="TCP21505.1"/>
    </source>
</evidence>
<dbReference type="EMBL" id="SLXK01000042">
    <property type="protein sequence ID" value="TCP21505.1"/>
    <property type="molecule type" value="Genomic_DNA"/>
</dbReference>
<name>A0A4R2NJT8_9BACL</name>
<dbReference type="Proteomes" id="UP000295416">
    <property type="component" value="Unassembled WGS sequence"/>
</dbReference>
<dbReference type="InterPro" id="IPR033132">
    <property type="entry name" value="GH_1_N_CS"/>
</dbReference>
<comment type="similarity">
    <text evidence="1 5">Belongs to the glycosyl hydrolase 1 family.</text>
</comment>
<dbReference type="FunFam" id="3.20.20.80:FF:000004">
    <property type="entry name" value="Beta-glucosidase 6-phospho-beta-glucosidase"/>
    <property type="match status" value="1"/>
</dbReference>
<dbReference type="InterPro" id="IPR001360">
    <property type="entry name" value="Glyco_hydro_1"/>
</dbReference>
<sequence>MGQFKAKFPDHFYWGGATAANQIEGAFDEDGKGLSAADFVEYIPKDQRTKDNAMEITSEQIRKTLSGETTARYPKREGNDFYHRYKEDIALLAEMGFTSFRFSIHWSRIFPNGYDETPNEAGLQFYDNVLDELAKYDIEPIVTLSHYETPYGLTEKYNGWVGREVIDHFVRYAETVFKRYKDKVKFWISFNEINMITISPFTGGGILSDREDNPMQAKYQGLHHQFVASALATKKLHDIIPDGKMGCMLARMSHYANTPNPEDVLKAQKENQDNLFFTDVHARGEYPKYMERFFIENDIKIVKESGDDEILKQHPVDYITISYYMSMLSSATPEGERSEGNLMNTLKNPYLEASDWGWQIDPIGLRVVLNDMYDRYQLPIFIVENGLGAYDKAGEDGSIHDDYRIDYLRKHIEQMKEAVGDGVELIGYTTWGPIDLVSMSTSEMSKRYGFVYVDKDDEGNGSLERRRKDSFYWYKKVIETNGEEL</sequence>
<organism evidence="7 8">
    <name type="scientific">Scopulibacillus darangshiensis</name>
    <dbReference type="NCBI Taxonomy" id="442528"/>
    <lineage>
        <taxon>Bacteria</taxon>
        <taxon>Bacillati</taxon>
        <taxon>Bacillota</taxon>
        <taxon>Bacilli</taxon>
        <taxon>Bacillales</taxon>
        <taxon>Sporolactobacillaceae</taxon>
        <taxon>Scopulibacillus</taxon>
    </lineage>
</organism>
<keyword evidence="8" id="KW-1185">Reference proteome</keyword>
<evidence type="ECO:0000256" key="3">
    <source>
        <dbReference type="ARBA" id="ARBA00023295"/>
    </source>
</evidence>
<dbReference type="GO" id="GO:0008422">
    <property type="term" value="F:beta-glucosidase activity"/>
    <property type="evidence" value="ECO:0007669"/>
    <property type="project" value="TreeGrafter"/>
</dbReference>
<dbReference type="RefSeq" id="WP_132747765.1">
    <property type="nucleotide sequence ID" value="NZ_SLXK01000042.1"/>
</dbReference>
<protein>
    <submittedName>
        <fullName evidence="7">6-phospho-beta-glucosidase</fullName>
    </submittedName>
</protein>
<gene>
    <name evidence="7" type="ORF">EV207_14226</name>
</gene>
<comment type="caution">
    <text evidence="7">The sequence shown here is derived from an EMBL/GenBank/DDBJ whole genome shotgun (WGS) entry which is preliminary data.</text>
</comment>
<dbReference type="AlphaFoldDB" id="A0A4R2NJT8"/>
<dbReference type="GO" id="GO:0005829">
    <property type="term" value="C:cytosol"/>
    <property type="evidence" value="ECO:0007669"/>
    <property type="project" value="TreeGrafter"/>
</dbReference>
<keyword evidence="2 6" id="KW-0378">Hydrolase</keyword>
<proteinExistence type="inferred from homology"/>
<evidence type="ECO:0000256" key="6">
    <source>
        <dbReference type="RuleBase" id="RU004468"/>
    </source>
</evidence>
<dbReference type="OrthoDB" id="9765195at2"/>
<reference evidence="7 8" key="1">
    <citation type="submission" date="2019-03" db="EMBL/GenBank/DDBJ databases">
        <title>Genomic Encyclopedia of Type Strains, Phase IV (KMG-IV): sequencing the most valuable type-strain genomes for metagenomic binning, comparative biology and taxonomic classification.</title>
        <authorList>
            <person name="Goeker M."/>
        </authorList>
    </citation>
    <scope>NUCLEOTIDE SEQUENCE [LARGE SCALE GENOMIC DNA]</scope>
    <source>
        <strain evidence="7 8">DSM 19377</strain>
    </source>
</reference>